<evidence type="ECO:0000313" key="1">
    <source>
        <dbReference type="EMBL" id="TDL21370.1"/>
    </source>
</evidence>
<dbReference type="AlphaFoldDB" id="A0A4Y7Q3J8"/>
<protein>
    <recommendedName>
        <fullName evidence="3">F-box domain-containing protein</fullName>
    </recommendedName>
</protein>
<evidence type="ECO:0008006" key="3">
    <source>
        <dbReference type="Google" id="ProtNLM"/>
    </source>
</evidence>
<proteinExistence type="predicted"/>
<reference evidence="1 2" key="1">
    <citation type="submission" date="2018-06" db="EMBL/GenBank/DDBJ databases">
        <title>A transcriptomic atlas of mushroom development highlights an independent origin of complex multicellularity.</title>
        <authorList>
            <consortium name="DOE Joint Genome Institute"/>
            <person name="Krizsan K."/>
            <person name="Almasi E."/>
            <person name="Merenyi Z."/>
            <person name="Sahu N."/>
            <person name="Viragh M."/>
            <person name="Koszo T."/>
            <person name="Mondo S."/>
            <person name="Kiss B."/>
            <person name="Balint B."/>
            <person name="Kues U."/>
            <person name="Barry K."/>
            <person name="Hegedus J.C."/>
            <person name="Henrissat B."/>
            <person name="Johnson J."/>
            <person name="Lipzen A."/>
            <person name="Ohm R."/>
            <person name="Nagy I."/>
            <person name="Pangilinan J."/>
            <person name="Yan J."/>
            <person name="Xiong Y."/>
            <person name="Grigoriev I.V."/>
            <person name="Hibbett D.S."/>
            <person name="Nagy L.G."/>
        </authorList>
    </citation>
    <scope>NUCLEOTIDE SEQUENCE [LARGE SCALE GENOMIC DNA]</scope>
    <source>
        <strain evidence="1 2">SZMC22713</strain>
    </source>
</reference>
<dbReference type="OrthoDB" id="3231847at2759"/>
<dbReference type="VEuPathDB" id="FungiDB:BD410DRAFT_302723"/>
<accession>A0A4Y7Q3J8</accession>
<keyword evidence="2" id="KW-1185">Reference proteome</keyword>
<gene>
    <name evidence="1" type="ORF">BD410DRAFT_302723</name>
</gene>
<evidence type="ECO:0000313" key="2">
    <source>
        <dbReference type="Proteomes" id="UP000294933"/>
    </source>
</evidence>
<dbReference type="EMBL" id="ML170181">
    <property type="protein sequence ID" value="TDL21370.1"/>
    <property type="molecule type" value="Genomic_DNA"/>
</dbReference>
<dbReference type="Proteomes" id="UP000294933">
    <property type="component" value="Unassembled WGS sequence"/>
</dbReference>
<name>A0A4Y7Q3J8_9AGAM</name>
<sequence length="442" mass="47330">MTTMFATWITNIPTILGYSQSNAATLTTLPTEVVADIISNLPALSSGSQETNATLCALALTSRALQYEAERELYRTVKLCGEEDIKDVGAALDFSGACDGGGRTARLVRQLTVEGCIEDEACWDILSSTLRLVTKLQALIIVTSTPPPLSVLTNSNIVSTNLRALTVPFIPTRSLAAVLAAQTGITQLSLTTASTIPAECRGISDNMSLDEFIEILTAEILPSLTSLRTPCTSLAAALISNRPIEHLWAPLPPIPVAISLSPQHNTLFLAQPNIHDPKVASPTLPHIPEPIELFLASLEGSTRPFRTLHFILHSPLSSTDIEALSVFVAFVLAMNPNLTSLGVIPLSSLLPLLPPQATSHSHPIPTPHFPRLRTLILNHTPSPLTVLHLSEQIPSLRWVICAGFSRTVEYLCIPVNCGADEGARSMNEEDVLKIVGAGFGCA</sequence>
<organism evidence="1 2">
    <name type="scientific">Rickenella mellea</name>
    <dbReference type="NCBI Taxonomy" id="50990"/>
    <lineage>
        <taxon>Eukaryota</taxon>
        <taxon>Fungi</taxon>
        <taxon>Dikarya</taxon>
        <taxon>Basidiomycota</taxon>
        <taxon>Agaricomycotina</taxon>
        <taxon>Agaricomycetes</taxon>
        <taxon>Hymenochaetales</taxon>
        <taxon>Rickenellaceae</taxon>
        <taxon>Rickenella</taxon>
    </lineage>
</organism>